<sequence length="18" mass="2072">MRLEETSLTQTSLLFDTS</sequence>
<dbReference type="EMBL" id="JAODUO010004799">
    <property type="protein sequence ID" value="KAK2142634.1"/>
    <property type="molecule type" value="Genomic_DNA"/>
</dbReference>
<accession>A0AAD9IXD6</accession>
<reference evidence="1" key="1">
    <citation type="journal article" date="2023" name="Mol. Biol. Evol.">
        <title>Third-Generation Sequencing Reveals the Adaptive Role of the Epigenome in Three Deep-Sea Polychaetes.</title>
        <authorList>
            <person name="Perez M."/>
            <person name="Aroh O."/>
            <person name="Sun Y."/>
            <person name="Lan Y."/>
            <person name="Juniper S.K."/>
            <person name="Young C.R."/>
            <person name="Angers B."/>
            <person name="Qian P.Y."/>
        </authorList>
    </citation>
    <scope>NUCLEOTIDE SEQUENCE</scope>
    <source>
        <strain evidence="1">R07B-5</strain>
    </source>
</reference>
<gene>
    <name evidence="1" type="ORF">NP493_4809g00000</name>
</gene>
<dbReference type="Proteomes" id="UP001209878">
    <property type="component" value="Unassembled WGS sequence"/>
</dbReference>
<protein>
    <submittedName>
        <fullName evidence="1">Uncharacterized protein</fullName>
    </submittedName>
</protein>
<proteinExistence type="predicted"/>
<name>A0AAD9IXD6_RIDPI</name>
<dbReference type="AlphaFoldDB" id="A0AAD9IXD6"/>
<evidence type="ECO:0000313" key="2">
    <source>
        <dbReference type="Proteomes" id="UP001209878"/>
    </source>
</evidence>
<comment type="caution">
    <text evidence="1">The sequence shown here is derived from an EMBL/GenBank/DDBJ whole genome shotgun (WGS) entry which is preliminary data.</text>
</comment>
<organism evidence="1 2">
    <name type="scientific">Ridgeia piscesae</name>
    <name type="common">Tubeworm</name>
    <dbReference type="NCBI Taxonomy" id="27915"/>
    <lineage>
        <taxon>Eukaryota</taxon>
        <taxon>Metazoa</taxon>
        <taxon>Spiralia</taxon>
        <taxon>Lophotrochozoa</taxon>
        <taxon>Annelida</taxon>
        <taxon>Polychaeta</taxon>
        <taxon>Sedentaria</taxon>
        <taxon>Canalipalpata</taxon>
        <taxon>Sabellida</taxon>
        <taxon>Siboglinidae</taxon>
        <taxon>Ridgeia</taxon>
    </lineage>
</organism>
<keyword evidence="2" id="KW-1185">Reference proteome</keyword>
<evidence type="ECO:0000313" key="1">
    <source>
        <dbReference type="EMBL" id="KAK2142634.1"/>
    </source>
</evidence>